<accession>A0A915A1X9</accession>
<name>A0A915A1X9_PARUN</name>
<dbReference type="Proteomes" id="UP000887569">
    <property type="component" value="Unplaced"/>
</dbReference>
<reference evidence="2" key="1">
    <citation type="submission" date="2022-11" db="UniProtKB">
        <authorList>
            <consortium name="WormBaseParasite"/>
        </authorList>
    </citation>
    <scope>IDENTIFICATION</scope>
</reference>
<dbReference type="AlphaFoldDB" id="A0A915A1X9"/>
<dbReference type="WBParaSite" id="PgE009_g002_t07">
    <property type="protein sequence ID" value="PgE009_g002_t07"/>
    <property type="gene ID" value="PgE009_g002"/>
</dbReference>
<proteinExistence type="predicted"/>
<sequence>MTYLAVMTHHYHQRCHAFFPTATGLDCLSSSELLSKA</sequence>
<organism evidence="1 2">
    <name type="scientific">Parascaris univalens</name>
    <name type="common">Nematode worm</name>
    <dbReference type="NCBI Taxonomy" id="6257"/>
    <lineage>
        <taxon>Eukaryota</taxon>
        <taxon>Metazoa</taxon>
        <taxon>Ecdysozoa</taxon>
        <taxon>Nematoda</taxon>
        <taxon>Chromadorea</taxon>
        <taxon>Rhabditida</taxon>
        <taxon>Spirurina</taxon>
        <taxon>Ascaridomorpha</taxon>
        <taxon>Ascaridoidea</taxon>
        <taxon>Ascarididae</taxon>
        <taxon>Parascaris</taxon>
    </lineage>
</organism>
<keyword evidence="1" id="KW-1185">Reference proteome</keyword>
<protein>
    <submittedName>
        <fullName evidence="2">Nanos-type domain-containing protein</fullName>
    </submittedName>
</protein>
<evidence type="ECO:0000313" key="1">
    <source>
        <dbReference type="Proteomes" id="UP000887569"/>
    </source>
</evidence>
<evidence type="ECO:0000313" key="2">
    <source>
        <dbReference type="WBParaSite" id="PgE009_g002_t07"/>
    </source>
</evidence>